<feature type="domain" description="PASTA" evidence="2">
    <location>
        <begin position="99"/>
        <end position="164"/>
    </location>
</feature>
<comment type="caution">
    <text evidence="3">The sequence shown here is derived from an EMBL/GenBank/DDBJ whole genome shotgun (WGS) entry which is preliminary data.</text>
</comment>
<protein>
    <recommendedName>
        <fullName evidence="2">PASTA domain-containing protein</fullName>
    </recommendedName>
</protein>
<dbReference type="Pfam" id="PF03793">
    <property type="entry name" value="PASTA"/>
    <property type="match status" value="1"/>
</dbReference>
<dbReference type="Proteomes" id="UP000242616">
    <property type="component" value="Unassembled WGS sequence"/>
</dbReference>
<feature type="transmembrane region" description="Helical" evidence="1">
    <location>
        <begin position="12"/>
        <end position="38"/>
    </location>
</feature>
<dbReference type="RefSeq" id="WP_077198652.1">
    <property type="nucleotide sequence ID" value="NZ_LBFC01000022.1"/>
</dbReference>
<dbReference type="CDD" id="cd06577">
    <property type="entry name" value="PASTA_pknB"/>
    <property type="match status" value="1"/>
</dbReference>
<organism evidence="3 4">
    <name type="scientific">Thermosipho affectus</name>
    <dbReference type="NCBI Taxonomy" id="660294"/>
    <lineage>
        <taxon>Bacteria</taxon>
        <taxon>Thermotogati</taxon>
        <taxon>Thermotogota</taxon>
        <taxon>Thermotogae</taxon>
        <taxon>Thermotogales</taxon>
        <taxon>Fervidobacteriaceae</taxon>
        <taxon>Thermosipho</taxon>
    </lineage>
</organism>
<keyword evidence="1" id="KW-1133">Transmembrane helix</keyword>
<accession>A0ABX3IG39</accession>
<keyword evidence="1" id="KW-0472">Membrane</keyword>
<keyword evidence="4" id="KW-1185">Reference proteome</keyword>
<sequence>MWTIKKEEYKIRFLKSLIIFLFGIYFGALAFIGINYYFQRTNFLTFSIDELNGKKIEDIEKDLSSSGFKVEFFNKGQIVDIIPKFSVLKKGRTIKIILRDEKFKLPNLYGVFYLEGISFLKKRGVDVEIVKIKFPGPDGRILASYPSFGSEISENSKIRLLVDFGETGGME</sequence>
<proteinExistence type="predicted"/>
<evidence type="ECO:0000259" key="2">
    <source>
        <dbReference type="SMART" id="SM00740"/>
    </source>
</evidence>
<evidence type="ECO:0000256" key="1">
    <source>
        <dbReference type="SAM" id="Phobius"/>
    </source>
</evidence>
<dbReference type="EMBL" id="LBFC01000022">
    <property type="protein sequence ID" value="ONN26791.1"/>
    <property type="molecule type" value="Genomic_DNA"/>
</dbReference>
<keyword evidence="1" id="KW-0812">Transmembrane</keyword>
<dbReference type="InterPro" id="IPR005543">
    <property type="entry name" value="PASTA_dom"/>
</dbReference>
<reference evidence="3 4" key="1">
    <citation type="submission" date="2015-06" db="EMBL/GenBank/DDBJ databases">
        <title>Genome sequencing of Thermotogales isolates from hydrothermal vents.</title>
        <authorList>
            <person name="Haverkamp T.H."/>
            <person name="Kublanov I.V."/>
            <person name="Nesbo C.L."/>
        </authorList>
    </citation>
    <scope>NUCLEOTIDE SEQUENCE [LARGE SCALE GENOMIC DNA]</scope>
    <source>
        <strain evidence="4">ik275mar</strain>
    </source>
</reference>
<evidence type="ECO:0000313" key="3">
    <source>
        <dbReference type="EMBL" id="ONN26791.1"/>
    </source>
</evidence>
<gene>
    <name evidence="3" type="ORF">XJ44_07975</name>
</gene>
<evidence type="ECO:0000313" key="4">
    <source>
        <dbReference type="Proteomes" id="UP000242616"/>
    </source>
</evidence>
<feature type="domain" description="PASTA" evidence="2">
    <location>
        <begin position="42"/>
        <end position="98"/>
    </location>
</feature>
<name>A0ABX3IG39_9BACT</name>
<dbReference type="SMART" id="SM00740">
    <property type="entry name" value="PASTA"/>
    <property type="match status" value="2"/>
</dbReference>